<dbReference type="InterPro" id="IPR036259">
    <property type="entry name" value="MFS_trans_sf"/>
</dbReference>
<keyword evidence="4" id="KW-0472">Membrane</keyword>
<accession>A0A8J1TMA1</accession>
<dbReference type="OrthoDB" id="2261376at2759"/>
<comment type="subcellular location">
    <subcellularLocation>
        <location evidence="1">Membrane</location>
        <topology evidence="1">Multi-pass membrane protein</topology>
    </subcellularLocation>
</comment>
<dbReference type="Pfam" id="PF00083">
    <property type="entry name" value="Sugar_tr"/>
    <property type="match status" value="1"/>
</dbReference>
<keyword evidence="6" id="KW-1185">Reference proteome</keyword>
<dbReference type="GO" id="GO:0022857">
    <property type="term" value="F:transmembrane transporter activity"/>
    <property type="evidence" value="ECO:0007669"/>
    <property type="project" value="InterPro"/>
</dbReference>
<keyword evidence="2" id="KW-0812">Transmembrane</keyword>
<dbReference type="Proteomes" id="UP000749559">
    <property type="component" value="Unassembled WGS sequence"/>
</dbReference>
<protein>
    <submittedName>
        <fullName evidence="5">Uncharacterized protein</fullName>
    </submittedName>
</protein>
<gene>
    <name evidence="5" type="ORF">OFUS_LOCUS25733</name>
</gene>
<dbReference type="InterPro" id="IPR005828">
    <property type="entry name" value="MFS_sugar_transport-like"/>
</dbReference>
<dbReference type="PROSITE" id="PS50850">
    <property type="entry name" value="MFS"/>
    <property type="match status" value="1"/>
</dbReference>
<dbReference type="EMBL" id="CAIIXF020000012">
    <property type="protein sequence ID" value="CAH1802008.1"/>
    <property type="molecule type" value="Genomic_DNA"/>
</dbReference>
<sequence>MKTFDGILDEIGGMGRYQILAIFLLALIEIPSAFHNINYVYIGAKQDHFCAPSAELSAFNLTKDELRNYTIPYEVKDGTREYMNCGQYRRNYSSIGKNDVQLWLDEYIKENFTQPDDLPIEECSGWLYDTSIYQTTIISEWDLVCNDRVLGPTTQSIYMAGRLFGSIICGYLSDRYGRKIMVFVTLVTHLVIAIGSAYSPNYIVFAISRFLIAFLFSGLVTALTIWILEIVGKKWRVTAAIMFFNGFAVGQMVLGGIGYGVRTWRGVQLASSCPMAIFLVYMFIFPESPRWLFSKGRVKDGIKVVETMAKVNGVKLEKSLEQEMSLLDTKADPLEDDVTEKPEHLVHEPKLTDLFLTTYLRRSTLIFSFVWFATAFVYYGLSLNTGNIGGDPYINQIISGCMDILGNTLVIFITMKIGRRLPMAGFLFVAGVALLLISAVPKDRKSLEYVIIAFAMTGKLAIAAAFNIVWIYTPEAYPTFLRAYATGTGSAVARIGSTIAPYVLLLGGATNKSVPMVLFGAVSALAGVATLWLPETRDSDLLETIDDAETLNSQQYRKMHFRRCCKRTTESEEGQVDA</sequence>
<dbReference type="GO" id="GO:0016020">
    <property type="term" value="C:membrane"/>
    <property type="evidence" value="ECO:0007669"/>
    <property type="project" value="UniProtKB-SubCell"/>
</dbReference>
<comment type="caution">
    <text evidence="5">The sequence shown here is derived from an EMBL/GenBank/DDBJ whole genome shotgun (WGS) entry which is preliminary data.</text>
</comment>
<reference evidence="5" key="1">
    <citation type="submission" date="2022-03" db="EMBL/GenBank/DDBJ databases">
        <authorList>
            <person name="Martin C."/>
        </authorList>
    </citation>
    <scope>NUCLEOTIDE SEQUENCE</scope>
</reference>
<name>A0A8J1TMA1_OWEFU</name>
<dbReference type="InterPro" id="IPR020846">
    <property type="entry name" value="MFS_dom"/>
</dbReference>
<dbReference type="CDD" id="cd17317">
    <property type="entry name" value="MFS_SLC22"/>
    <property type="match status" value="1"/>
</dbReference>
<dbReference type="Gene3D" id="1.20.1250.20">
    <property type="entry name" value="MFS general substrate transporter like domains"/>
    <property type="match status" value="1"/>
</dbReference>
<evidence type="ECO:0000313" key="6">
    <source>
        <dbReference type="Proteomes" id="UP000749559"/>
    </source>
</evidence>
<evidence type="ECO:0000313" key="5">
    <source>
        <dbReference type="EMBL" id="CAH1802008.1"/>
    </source>
</evidence>
<proteinExistence type="predicted"/>
<evidence type="ECO:0000256" key="2">
    <source>
        <dbReference type="ARBA" id="ARBA00022692"/>
    </source>
</evidence>
<evidence type="ECO:0000256" key="3">
    <source>
        <dbReference type="ARBA" id="ARBA00022989"/>
    </source>
</evidence>
<dbReference type="PANTHER" id="PTHR24064">
    <property type="entry name" value="SOLUTE CARRIER FAMILY 22 MEMBER"/>
    <property type="match status" value="1"/>
</dbReference>
<organism evidence="5 6">
    <name type="scientific">Owenia fusiformis</name>
    <name type="common">Polychaete worm</name>
    <dbReference type="NCBI Taxonomy" id="6347"/>
    <lineage>
        <taxon>Eukaryota</taxon>
        <taxon>Metazoa</taxon>
        <taxon>Spiralia</taxon>
        <taxon>Lophotrochozoa</taxon>
        <taxon>Annelida</taxon>
        <taxon>Polychaeta</taxon>
        <taxon>Sedentaria</taxon>
        <taxon>Canalipalpata</taxon>
        <taxon>Sabellida</taxon>
        <taxon>Oweniida</taxon>
        <taxon>Oweniidae</taxon>
        <taxon>Owenia</taxon>
    </lineage>
</organism>
<evidence type="ECO:0000256" key="4">
    <source>
        <dbReference type="ARBA" id="ARBA00023136"/>
    </source>
</evidence>
<dbReference type="SUPFAM" id="SSF103473">
    <property type="entry name" value="MFS general substrate transporter"/>
    <property type="match status" value="1"/>
</dbReference>
<evidence type="ECO:0000256" key="1">
    <source>
        <dbReference type="ARBA" id="ARBA00004141"/>
    </source>
</evidence>
<dbReference type="AlphaFoldDB" id="A0A8J1TMA1"/>
<keyword evidence="3" id="KW-1133">Transmembrane helix</keyword>